<organism evidence="3 4">
    <name type="scientific">Sandarakinorhabdus glacialis</name>
    <dbReference type="NCBI Taxonomy" id="1614636"/>
    <lineage>
        <taxon>Bacteria</taxon>
        <taxon>Pseudomonadati</taxon>
        <taxon>Pseudomonadota</taxon>
        <taxon>Alphaproteobacteria</taxon>
        <taxon>Sphingomonadales</taxon>
        <taxon>Sphingosinicellaceae</taxon>
        <taxon>Sandarakinorhabdus</taxon>
    </lineage>
</organism>
<comment type="caution">
    <text evidence="3">The sequence shown here is derived from an EMBL/GenBank/DDBJ whole genome shotgun (WGS) entry which is preliminary data.</text>
</comment>
<reference evidence="3" key="2">
    <citation type="submission" date="2020-09" db="EMBL/GenBank/DDBJ databases">
        <authorList>
            <person name="Sun Q."/>
            <person name="Zhou Y."/>
        </authorList>
    </citation>
    <scope>NUCLEOTIDE SEQUENCE</scope>
    <source>
        <strain evidence="3">CGMCC 1.15519</strain>
    </source>
</reference>
<gene>
    <name evidence="3" type="ORF">GCM10011529_07390</name>
</gene>
<evidence type="ECO:0000313" key="3">
    <source>
        <dbReference type="EMBL" id="GGE03445.1"/>
    </source>
</evidence>
<evidence type="ECO:0000259" key="2">
    <source>
        <dbReference type="Pfam" id="PF05170"/>
    </source>
</evidence>
<dbReference type="EMBL" id="BMJM01000002">
    <property type="protein sequence ID" value="GGE03445.1"/>
    <property type="molecule type" value="Genomic_DNA"/>
</dbReference>
<sequence length="632" mass="66942">MDANRRAGWSGARWAALILAATAAIAVVAVVILAAFPWEILRTRAEARLSADLGRPVTIGSIERLERFSLRPTVIVHDVRVPQPAWAGPGSLVTIEALRTRFGVLPLLVGRFSADRLEVAGARIDLVRDADGRESWSTGEKDDDDGGPPAIGGLIIVDTVVRYRDARRDRSFTVAVVADRREGLRISGTGLVRGEAVRISASGAAVGETATSQAWPFRVKIEGEAVGLTAVGRMDRPLDVDHFSAEVTGHGRDLKLLDAIIEAGLPATQAVALKARVRHDDREWRIDDLAATIGRSDIAGSAVVVKQGRGSRIEGVVRSKQFDFDDLSSDEGRKRGAAKRLIYGKRLIPDTAIDLRRLARTEGTLDVTIDELLWPGPSPLRTLKAVLVLGGGRLTVKPLTIGLSNGTMHGEVLVDQRKGGPVLTLSLDLEGAQLLDLAPDTGVDGRLAGKLRLTGAGRTVRQAVGRSSGTVTLVARDGQLPARTAVLLGQDVGRGLLTGKDRLATLNCVVMALDVDQGVARTNPLLIDTSRSVTRIEGTIALADERFDLVLRGAPKQASVLRLDVPILIGGTIKTPVINVPPRSKSVGSVLRMLGRAVAGEQGALAAPLDCDALVMARGVTLGGAQAAEIAE</sequence>
<protein>
    <recommendedName>
        <fullName evidence="2">AsmA domain-containing protein</fullName>
    </recommendedName>
</protein>
<dbReference type="PANTHER" id="PTHR30441">
    <property type="entry name" value="DUF748 DOMAIN-CONTAINING PROTEIN"/>
    <property type="match status" value="1"/>
</dbReference>
<evidence type="ECO:0000256" key="1">
    <source>
        <dbReference type="SAM" id="Phobius"/>
    </source>
</evidence>
<dbReference type="RefSeq" id="WP_188761571.1">
    <property type="nucleotide sequence ID" value="NZ_BMJM01000002.1"/>
</dbReference>
<keyword evidence="1" id="KW-0812">Transmembrane</keyword>
<feature type="transmembrane region" description="Helical" evidence="1">
    <location>
        <begin position="12"/>
        <end position="38"/>
    </location>
</feature>
<evidence type="ECO:0000313" key="4">
    <source>
        <dbReference type="Proteomes" id="UP000635071"/>
    </source>
</evidence>
<dbReference type="InterPro" id="IPR052894">
    <property type="entry name" value="AsmA-related"/>
</dbReference>
<keyword evidence="1" id="KW-0472">Membrane</keyword>
<accession>A0A916ZLJ5</accession>
<feature type="domain" description="AsmA" evidence="2">
    <location>
        <begin position="25"/>
        <end position="138"/>
    </location>
</feature>
<dbReference type="GO" id="GO:0090313">
    <property type="term" value="P:regulation of protein targeting to membrane"/>
    <property type="evidence" value="ECO:0007669"/>
    <property type="project" value="TreeGrafter"/>
</dbReference>
<keyword evidence="4" id="KW-1185">Reference proteome</keyword>
<feature type="domain" description="AsmA" evidence="2">
    <location>
        <begin position="292"/>
        <end position="524"/>
    </location>
</feature>
<dbReference type="GO" id="GO:0005886">
    <property type="term" value="C:plasma membrane"/>
    <property type="evidence" value="ECO:0007669"/>
    <property type="project" value="TreeGrafter"/>
</dbReference>
<dbReference type="InterPro" id="IPR007844">
    <property type="entry name" value="AsmA"/>
</dbReference>
<keyword evidence="1" id="KW-1133">Transmembrane helix</keyword>
<dbReference type="PANTHER" id="PTHR30441:SF4">
    <property type="entry name" value="PROTEIN ASMA"/>
    <property type="match status" value="1"/>
</dbReference>
<dbReference type="Proteomes" id="UP000635071">
    <property type="component" value="Unassembled WGS sequence"/>
</dbReference>
<proteinExistence type="predicted"/>
<name>A0A916ZLJ5_9SPHN</name>
<dbReference type="Pfam" id="PF05170">
    <property type="entry name" value="AsmA"/>
    <property type="match status" value="2"/>
</dbReference>
<reference evidence="3" key="1">
    <citation type="journal article" date="2014" name="Int. J. Syst. Evol. Microbiol.">
        <title>Complete genome sequence of Corynebacterium casei LMG S-19264T (=DSM 44701T), isolated from a smear-ripened cheese.</title>
        <authorList>
            <consortium name="US DOE Joint Genome Institute (JGI-PGF)"/>
            <person name="Walter F."/>
            <person name="Albersmeier A."/>
            <person name="Kalinowski J."/>
            <person name="Ruckert C."/>
        </authorList>
    </citation>
    <scope>NUCLEOTIDE SEQUENCE</scope>
    <source>
        <strain evidence="3">CGMCC 1.15519</strain>
    </source>
</reference>
<dbReference type="AlphaFoldDB" id="A0A916ZLJ5"/>